<dbReference type="GO" id="GO:0005765">
    <property type="term" value="C:lysosomal membrane"/>
    <property type="evidence" value="ECO:0007669"/>
    <property type="project" value="TreeGrafter"/>
</dbReference>
<evidence type="ECO:0000256" key="4">
    <source>
        <dbReference type="ARBA" id="ARBA00023136"/>
    </source>
</evidence>
<evidence type="ECO:0000256" key="5">
    <source>
        <dbReference type="SAM" id="Phobius"/>
    </source>
</evidence>
<feature type="transmembrane region" description="Helical" evidence="5">
    <location>
        <begin position="158"/>
        <end position="177"/>
    </location>
</feature>
<protein>
    <submittedName>
        <fullName evidence="7">Uncharacterized protein</fullName>
    </submittedName>
</protein>
<organism evidence="6 7">
    <name type="scientific">Strongyloides venezuelensis</name>
    <name type="common">Threadworm</name>
    <dbReference type="NCBI Taxonomy" id="75913"/>
    <lineage>
        <taxon>Eukaryota</taxon>
        <taxon>Metazoa</taxon>
        <taxon>Ecdysozoa</taxon>
        <taxon>Nematoda</taxon>
        <taxon>Chromadorea</taxon>
        <taxon>Rhabditida</taxon>
        <taxon>Tylenchina</taxon>
        <taxon>Panagrolaimomorpha</taxon>
        <taxon>Strongyloidoidea</taxon>
        <taxon>Strongyloididae</taxon>
        <taxon>Strongyloides</taxon>
    </lineage>
</organism>
<name>A0A0K0EY73_STRVS</name>
<evidence type="ECO:0000256" key="2">
    <source>
        <dbReference type="ARBA" id="ARBA00022692"/>
    </source>
</evidence>
<feature type="transmembrane region" description="Helical" evidence="5">
    <location>
        <begin position="212"/>
        <end position="233"/>
    </location>
</feature>
<dbReference type="Proteomes" id="UP000035680">
    <property type="component" value="Unassembled WGS sequence"/>
</dbReference>
<proteinExistence type="predicted"/>
<evidence type="ECO:0000256" key="3">
    <source>
        <dbReference type="ARBA" id="ARBA00022989"/>
    </source>
</evidence>
<dbReference type="WBParaSite" id="SVE_0148100.2">
    <property type="protein sequence ID" value="SVE_0148100.2"/>
    <property type="gene ID" value="SVE_0148100"/>
</dbReference>
<dbReference type="InterPro" id="IPR051115">
    <property type="entry name" value="LAPTM_transporter"/>
</dbReference>
<accession>A0A0K0EY73</accession>
<keyword evidence="2 5" id="KW-0812">Transmembrane</keyword>
<dbReference type="PANTHER" id="PTHR12479:SF13">
    <property type="entry name" value="DUF4149 DOMAIN-CONTAINING PROTEIN"/>
    <property type="match status" value="1"/>
</dbReference>
<comment type="subcellular location">
    <subcellularLocation>
        <location evidence="1">Endomembrane system</location>
        <topology evidence="1">Multi-pass membrane protein</topology>
    </subcellularLocation>
</comment>
<reference evidence="6" key="1">
    <citation type="submission" date="2014-07" db="EMBL/GenBank/DDBJ databases">
        <authorList>
            <person name="Martin A.A"/>
            <person name="De Silva N."/>
        </authorList>
    </citation>
    <scope>NUCLEOTIDE SEQUENCE</scope>
</reference>
<evidence type="ECO:0000313" key="6">
    <source>
        <dbReference type="Proteomes" id="UP000035680"/>
    </source>
</evidence>
<evidence type="ECO:0000256" key="1">
    <source>
        <dbReference type="ARBA" id="ARBA00004127"/>
    </source>
</evidence>
<evidence type="ECO:0000313" key="7">
    <source>
        <dbReference type="WBParaSite" id="SVE_0148100.2"/>
    </source>
</evidence>
<feature type="transmembrane region" description="Helical" evidence="5">
    <location>
        <begin position="133"/>
        <end position="151"/>
    </location>
</feature>
<keyword evidence="3 5" id="KW-1133">Transmembrane helix</keyword>
<sequence length="334" mass="37693">MYNKKEHNRKIEGGKTMNILKSSPLGAAINSNPGNHHRNVPRRDYRIEFTNLNTINQNIWDGDDNKYRCICKMVHVTKAALHLAYAQLTIFMMFVCVLAYSYIMQHRGGNNGNGQGSGDQMFNGMYMNHNSNFLFSFSAQMFFVILLIHGIRNEKRSLLIPYIVFIMICVLIGFAQLCTELIGSLSQQSSGSYSPPSSLDGKSTRGPLSQPFFAMLIGVLIHAWCLNVVWRCYQYLGDKKLAKSIAEQLSHTQSAFNYPHFGYPVFNYPQPPPYSDVVIGSNGTISEREPMVPGNREDVHREEEVDNNHNGVVVVLDQQQENDGTNNSNEIKAV</sequence>
<dbReference type="GO" id="GO:0012505">
    <property type="term" value="C:endomembrane system"/>
    <property type="evidence" value="ECO:0007669"/>
    <property type="project" value="UniProtKB-SubCell"/>
</dbReference>
<dbReference type="PANTHER" id="PTHR12479">
    <property type="entry name" value="LYSOSOMAL-ASSOCIATED TRANSMEMBRANE PROTEIN"/>
    <property type="match status" value="1"/>
</dbReference>
<dbReference type="AlphaFoldDB" id="A0A0K0EY73"/>
<keyword evidence="4 5" id="KW-0472">Membrane</keyword>
<keyword evidence="6" id="KW-1185">Reference proteome</keyword>
<reference evidence="7" key="2">
    <citation type="submission" date="2015-08" db="UniProtKB">
        <authorList>
            <consortium name="WormBaseParasite"/>
        </authorList>
    </citation>
    <scope>IDENTIFICATION</scope>
</reference>
<feature type="transmembrane region" description="Helical" evidence="5">
    <location>
        <begin position="83"/>
        <end position="103"/>
    </location>
</feature>